<dbReference type="PANTHER" id="PTHR42663:SF6">
    <property type="entry name" value="HYDROLASE C777.06C-RELATED"/>
    <property type="match status" value="1"/>
</dbReference>
<protein>
    <submittedName>
        <fullName evidence="2">Phosphoribosyl 1,2-cyclic phosphate phosphodiesterase</fullName>
    </submittedName>
</protein>
<dbReference type="SUPFAM" id="SSF56281">
    <property type="entry name" value="Metallo-hydrolase/oxidoreductase"/>
    <property type="match status" value="1"/>
</dbReference>
<accession>A0A1G6YP72</accession>
<dbReference type="RefSeq" id="WP_092735665.1">
    <property type="nucleotide sequence ID" value="NZ_FNAS01000001.1"/>
</dbReference>
<dbReference type="InterPro" id="IPR036866">
    <property type="entry name" value="RibonucZ/Hydroxyglut_hydro"/>
</dbReference>
<evidence type="ECO:0000313" key="3">
    <source>
        <dbReference type="Proteomes" id="UP000198517"/>
    </source>
</evidence>
<dbReference type="OrthoDB" id="9781189at2"/>
<dbReference type="PANTHER" id="PTHR42663">
    <property type="entry name" value="HYDROLASE C777.06C-RELATED-RELATED"/>
    <property type="match status" value="1"/>
</dbReference>
<dbReference type="Proteomes" id="UP000198517">
    <property type="component" value="Unassembled WGS sequence"/>
</dbReference>
<name>A0A1G6YP72_9FLAO</name>
<dbReference type="CDD" id="cd16279">
    <property type="entry name" value="metallo-hydrolase-like_MBL-fold"/>
    <property type="match status" value="1"/>
</dbReference>
<organism evidence="2 3">
    <name type="scientific">Riemerella columbipharyngis</name>
    <dbReference type="NCBI Taxonomy" id="1071918"/>
    <lineage>
        <taxon>Bacteria</taxon>
        <taxon>Pseudomonadati</taxon>
        <taxon>Bacteroidota</taxon>
        <taxon>Flavobacteriia</taxon>
        <taxon>Flavobacteriales</taxon>
        <taxon>Weeksellaceae</taxon>
        <taxon>Riemerella</taxon>
    </lineage>
</organism>
<reference evidence="2 3" key="1">
    <citation type="submission" date="2016-10" db="EMBL/GenBank/DDBJ databases">
        <authorList>
            <person name="de Groot N.N."/>
        </authorList>
    </citation>
    <scope>NUCLEOTIDE SEQUENCE [LARGE SCALE GENOMIC DNA]</scope>
    <source>
        <strain evidence="2 3">DSM 24015</strain>
    </source>
</reference>
<evidence type="ECO:0000313" key="2">
    <source>
        <dbReference type="EMBL" id="SDD92198.1"/>
    </source>
</evidence>
<dbReference type="Gene3D" id="3.60.15.10">
    <property type="entry name" value="Ribonuclease Z/Hydroxyacylglutathione hydrolase-like"/>
    <property type="match status" value="1"/>
</dbReference>
<feature type="domain" description="Metallo-beta-lactamase" evidence="1">
    <location>
        <begin position="34"/>
        <end position="226"/>
    </location>
</feature>
<proteinExistence type="predicted"/>
<sequence>MKIKFLGTGTSQGIPVIGSSHPVCLSEDPKDKRLRTSAIITTDDHKKILIDCGPDFRMQMLLNNEKNVDAVLITHEHNDHIIGLDDTRPIIFRKENSMPIYCQSRVADAIKTKFPYAFSENPYPGAPTFCINIIEDKPFQIGQNTIEPIKVMHGKLPILGYKINDKLAYITDASKIADEEKEKIKNMDLLVINCLRAEKPHHSHYILPEIIELMKELSPQKSYLTHISYELGFHRQVEASLPAPIHLAFDGLEVNI</sequence>
<dbReference type="SMART" id="SM00849">
    <property type="entry name" value="Lactamase_B"/>
    <property type="match status" value="1"/>
</dbReference>
<dbReference type="STRING" id="1071918.SAMN05421544_101225"/>
<keyword evidence="3" id="KW-1185">Reference proteome</keyword>
<dbReference type="EMBL" id="FNAS01000001">
    <property type="protein sequence ID" value="SDD92198.1"/>
    <property type="molecule type" value="Genomic_DNA"/>
</dbReference>
<dbReference type="InterPro" id="IPR001279">
    <property type="entry name" value="Metallo-B-lactamas"/>
</dbReference>
<evidence type="ECO:0000259" key="1">
    <source>
        <dbReference type="SMART" id="SM00849"/>
    </source>
</evidence>
<dbReference type="AlphaFoldDB" id="A0A1G6YP72"/>
<gene>
    <name evidence="2" type="ORF">SAMN05421544_101225</name>
</gene>
<dbReference type="Pfam" id="PF12706">
    <property type="entry name" value="Lactamase_B_2"/>
    <property type="match status" value="1"/>
</dbReference>